<dbReference type="AlphaFoldDB" id="A0A1G2USH6"/>
<dbReference type="GO" id="GO:0005737">
    <property type="term" value="C:cytoplasm"/>
    <property type="evidence" value="ECO:0007669"/>
    <property type="project" value="UniProtKB-SubCell"/>
</dbReference>
<dbReference type="Pfam" id="PF02768">
    <property type="entry name" value="DNA_pol3_beta_3"/>
    <property type="match status" value="1"/>
</dbReference>
<evidence type="ECO:0000313" key="13">
    <source>
        <dbReference type="EMBL" id="OHB12306.1"/>
    </source>
</evidence>
<dbReference type="InterPro" id="IPR022637">
    <property type="entry name" value="DNA_polIII_beta_cen"/>
</dbReference>
<dbReference type="GO" id="GO:0003677">
    <property type="term" value="F:DNA binding"/>
    <property type="evidence" value="ECO:0007669"/>
    <property type="project" value="UniProtKB-UniRule"/>
</dbReference>
<dbReference type="InterPro" id="IPR046938">
    <property type="entry name" value="DNA_clamp_sf"/>
</dbReference>
<keyword evidence="3 9" id="KW-0963">Cytoplasm</keyword>
<name>A0A1G2USH6_9BACT</name>
<feature type="domain" description="DNA polymerase III beta sliding clamp N-terminal" evidence="10">
    <location>
        <begin position="1"/>
        <end position="119"/>
    </location>
</feature>
<dbReference type="InterPro" id="IPR022635">
    <property type="entry name" value="DNA_polIII_beta_C"/>
</dbReference>
<evidence type="ECO:0000256" key="2">
    <source>
        <dbReference type="ARBA" id="ARBA00010752"/>
    </source>
</evidence>
<feature type="domain" description="DNA polymerase III beta sliding clamp C-terminal" evidence="12">
    <location>
        <begin position="244"/>
        <end position="364"/>
    </location>
</feature>
<dbReference type="SUPFAM" id="SSF55979">
    <property type="entry name" value="DNA clamp"/>
    <property type="match status" value="3"/>
</dbReference>
<evidence type="ECO:0000256" key="1">
    <source>
        <dbReference type="ARBA" id="ARBA00004496"/>
    </source>
</evidence>
<keyword evidence="4 9" id="KW-0808">Transferase</keyword>
<reference evidence="13 14" key="1">
    <citation type="journal article" date="2016" name="Nat. Commun.">
        <title>Thousands of microbial genomes shed light on interconnected biogeochemical processes in an aquifer system.</title>
        <authorList>
            <person name="Anantharaman K."/>
            <person name="Brown C.T."/>
            <person name="Hug L.A."/>
            <person name="Sharon I."/>
            <person name="Castelle C.J."/>
            <person name="Probst A.J."/>
            <person name="Thomas B.C."/>
            <person name="Singh A."/>
            <person name="Wilkins M.J."/>
            <person name="Karaoz U."/>
            <person name="Brodie E.L."/>
            <person name="Williams K.H."/>
            <person name="Hubbard S.S."/>
            <person name="Banfield J.F."/>
        </authorList>
    </citation>
    <scope>NUCLEOTIDE SEQUENCE [LARGE SCALE GENOMIC DNA]</scope>
</reference>
<dbReference type="Gene3D" id="3.70.10.10">
    <property type="match status" value="1"/>
</dbReference>
<dbReference type="PANTHER" id="PTHR30478">
    <property type="entry name" value="DNA POLYMERASE III SUBUNIT BETA"/>
    <property type="match status" value="1"/>
</dbReference>
<keyword evidence="8" id="KW-0238">DNA-binding</keyword>
<dbReference type="Gene3D" id="3.10.150.10">
    <property type="entry name" value="DNA Polymerase III, subunit A, domain 2"/>
    <property type="match status" value="1"/>
</dbReference>
<dbReference type="InterPro" id="IPR001001">
    <property type="entry name" value="DNA_polIII_beta"/>
</dbReference>
<comment type="subunit">
    <text evidence="9">Forms a ring-shaped head-to-tail homodimer around DNA.</text>
</comment>
<dbReference type="SMART" id="SM00480">
    <property type="entry name" value="POL3Bc"/>
    <property type="match status" value="1"/>
</dbReference>
<dbReference type="GO" id="GO:0008408">
    <property type="term" value="F:3'-5' exonuclease activity"/>
    <property type="evidence" value="ECO:0007669"/>
    <property type="project" value="InterPro"/>
</dbReference>
<feature type="domain" description="DNA polymerase III beta sliding clamp central" evidence="11">
    <location>
        <begin position="139"/>
        <end position="242"/>
    </location>
</feature>
<dbReference type="PANTHER" id="PTHR30478:SF0">
    <property type="entry name" value="BETA SLIDING CLAMP"/>
    <property type="match status" value="1"/>
</dbReference>
<proteinExistence type="inferred from homology"/>
<dbReference type="EMBL" id="MHWT01000018">
    <property type="protein sequence ID" value="OHB12306.1"/>
    <property type="molecule type" value="Genomic_DNA"/>
</dbReference>
<evidence type="ECO:0000313" key="14">
    <source>
        <dbReference type="Proteomes" id="UP000176558"/>
    </source>
</evidence>
<sequence>MKIECVKERLAYAISKAERITGKNITLPILSCVLLEAKDSTLTIKATNLDLGIEIKVPVKVIKPGVVAVSGLIIHNFISNITNDKNIILEVLKDNLKISTKHSESIIKTFPTDDFPNIPKVSSDTPFTFNVPNLIKGFKSVIYSSSPSTIRPVLSSILLSSEEDCVIFVATDSFRLSEKKINVKKHKEFNQILIPFRNIGEIIRTLEDIKDDVIVFLNDNQIAFSFGDIYITSRIIDGTFPDYKQIIPKETKTETIVLKQDLVSALRISNIFSDKFSQVIFNINPKEKEFKITTKNMDVGENENKLDSVVKGEKLTISFNYKYIIDCFQSIDSDSISLSFSGNNKPMVVSGVGDKSFLYLVMPMNK</sequence>
<dbReference type="InterPro" id="IPR022634">
    <property type="entry name" value="DNA_polIII_beta_N"/>
</dbReference>
<dbReference type="NCBIfam" id="TIGR00663">
    <property type="entry name" value="dnan"/>
    <property type="match status" value="1"/>
</dbReference>
<evidence type="ECO:0000256" key="5">
    <source>
        <dbReference type="ARBA" id="ARBA00022695"/>
    </source>
</evidence>
<dbReference type="PIRSF" id="PIRSF000804">
    <property type="entry name" value="DNA_pol_III_b"/>
    <property type="match status" value="1"/>
</dbReference>
<gene>
    <name evidence="13" type="ORF">A3G99_00335</name>
</gene>
<evidence type="ECO:0000259" key="11">
    <source>
        <dbReference type="Pfam" id="PF02767"/>
    </source>
</evidence>
<evidence type="ECO:0000256" key="9">
    <source>
        <dbReference type="PIRNR" id="PIRNR000804"/>
    </source>
</evidence>
<comment type="function">
    <text evidence="9">Confers DNA tethering and processivity to DNA polymerases and other proteins. Acts as a clamp, forming a ring around DNA (a reaction catalyzed by the clamp-loading complex) which diffuses in an ATP-independent manner freely and bidirectionally along dsDNA. Initially characterized for its ability to contact the catalytic subunit of DNA polymerase III (Pol III), a complex, multichain enzyme responsible for most of the replicative synthesis in bacteria; Pol III exhibits 3'-5' exonuclease proofreading activity. The beta chain is required for initiation of replication as well as for processivity of DNA replication.</text>
</comment>
<dbReference type="GO" id="GO:0009360">
    <property type="term" value="C:DNA polymerase III complex"/>
    <property type="evidence" value="ECO:0007669"/>
    <property type="project" value="InterPro"/>
</dbReference>
<evidence type="ECO:0000259" key="12">
    <source>
        <dbReference type="Pfam" id="PF02768"/>
    </source>
</evidence>
<organism evidence="13 14">
    <name type="scientific">Candidatus Zambryskibacteria bacterium RIFCSPLOWO2_12_FULL_39_23</name>
    <dbReference type="NCBI Taxonomy" id="1802776"/>
    <lineage>
        <taxon>Bacteria</taxon>
        <taxon>Candidatus Zambryskiibacteriota</taxon>
    </lineage>
</organism>
<evidence type="ECO:0000256" key="3">
    <source>
        <dbReference type="ARBA" id="ARBA00022490"/>
    </source>
</evidence>
<evidence type="ECO:0000256" key="6">
    <source>
        <dbReference type="ARBA" id="ARBA00022705"/>
    </source>
</evidence>
<keyword evidence="5 9" id="KW-0548">Nucleotidyltransferase</keyword>
<keyword evidence="6 9" id="KW-0235">DNA replication</keyword>
<evidence type="ECO:0000256" key="4">
    <source>
        <dbReference type="ARBA" id="ARBA00022679"/>
    </source>
</evidence>
<dbReference type="Pfam" id="PF02767">
    <property type="entry name" value="DNA_pol3_beta_2"/>
    <property type="match status" value="1"/>
</dbReference>
<comment type="subcellular location">
    <subcellularLocation>
        <location evidence="1 9">Cytoplasm</location>
    </subcellularLocation>
</comment>
<dbReference type="GO" id="GO:0006271">
    <property type="term" value="P:DNA strand elongation involved in DNA replication"/>
    <property type="evidence" value="ECO:0007669"/>
    <property type="project" value="TreeGrafter"/>
</dbReference>
<dbReference type="Pfam" id="PF00712">
    <property type="entry name" value="DNA_pol3_beta"/>
    <property type="match status" value="1"/>
</dbReference>
<accession>A0A1G2USH6</accession>
<evidence type="ECO:0000256" key="8">
    <source>
        <dbReference type="ARBA" id="ARBA00023125"/>
    </source>
</evidence>
<keyword evidence="7 9" id="KW-0239">DNA-directed DNA polymerase</keyword>
<comment type="similarity">
    <text evidence="2 9">Belongs to the beta sliding clamp family.</text>
</comment>
<comment type="caution">
    <text evidence="13">The sequence shown here is derived from an EMBL/GenBank/DDBJ whole genome shotgun (WGS) entry which is preliminary data.</text>
</comment>
<dbReference type="Proteomes" id="UP000176558">
    <property type="component" value="Unassembled WGS sequence"/>
</dbReference>
<evidence type="ECO:0000256" key="7">
    <source>
        <dbReference type="ARBA" id="ARBA00022932"/>
    </source>
</evidence>
<evidence type="ECO:0000259" key="10">
    <source>
        <dbReference type="Pfam" id="PF00712"/>
    </source>
</evidence>
<dbReference type="GO" id="GO:0003887">
    <property type="term" value="F:DNA-directed DNA polymerase activity"/>
    <property type="evidence" value="ECO:0007669"/>
    <property type="project" value="UniProtKB-UniRule"/>
</dbReference>
<dbReference type="CDD" id="cd00140">
    <property type="entry name" value="beta_clamp"/>
    <property type="match status" value="1"/>
</dbReference>
<protein>
    <recommendedName>
        <fullName evidence="9">Beta sliding clamp</fullName>
    </recommendedName>
</protein>